<name>A0A953LGV8_SYMTR</name>
<evidence type="ECO:0000313" key="2">
    <source>
        <dbReference type="Proteomes" id="UP000732377"/>
    </source>
</evidence>
<reference evidence="1" key="1">
    <citation type="submission" date="2017-11" db="EMBL/GenBank/DDBJ databases">
        <title>Three new genomes from thermophilic consortium.</title>
        <authorList>
            <person name="Quaggio R."/>
            <person name="Amgarten D."/>
            <person name="Setubal J.C."/>
        </authorList>
    </citation>
    <scope>NUCLEOTIDE SEQUENCE</scope>
    <source>
        <strain evidence="1">ZCTH01-B2</strain>
    </source>
</reference>
<dbReference type="Proteomes" id="UP000732377">
    <property type="component" value="Unassembled WGS sequence"/>
</dbReference>
<comment type="caution">
    <text evidence="1">The sequence shown here is derived from an EMBL/GenBank/DDBJ whole genome shotgun (WGS) entry which is preliminary data.</text>
</comment>
<dbReference type="OMA" id="RYPEVCS"/>
<dbReference type="AlphaFoldDB" id="A0A953LGV8"/>
<organism evidence="1 2">
    <name type="scientific">Symbiobacterium thermophilum</name>
    <dbReference type="NCBI Taxonomy" id="2734"/>
    <lineage>
        <taxon>Bacteria</taxon>
        <taxon>Bacillati</taxon>
        <taxon>Bacillota</taxon>
        <taxon>Clostridia</taxon>
        <taxon>Eubacteriales</taxon>
        <taxon>Symbiobacteriaceae</taxon>
        <taxon>Symbiobacterium</taxon>
    </lineage>
</organism>
<proteinExistence type="predicted"/>
<gene>
    <name evidence="1" type="ORF">CWE10_05240</name>
</gene>
<protein>
    <submittedName>
        <fullName evidence="1">Uncharacterized protein</fullName>
    </submittedName>
</protein>
<evidence type="ECO:0000313" key="1">
    <source>
        <dbReference type="EMBL" id="MBY6275616.1"/>
    </source>
</evidence>
<sequence length="171" mass="19766">MNKRRGDEPSARTIQLLVSYAIRYPEIATVRYDPGRQALRLSFLVKGPLTDEEFSAAAGRIRETLEVYHLMNQREADLIEVRRTAFGELNTIAVERDVHSLSPEELYTVVAVVRSLFQQRLLTEPMEYFGEEELMAQDELIEEVMASLSNQRQQPNLIAIRENGRLMIFHK</sequence>
<dbReference type="EMBL" id="PIUK01000032">
    <property type="protein sequence ID" value="MBY6275616.1"/>
    <property type="molecule type" value="Genomic_DNA"/>
</dbReference>
<accession>A0A953LGV8</accession>
<dbReference type="RefSeq" id="WP_011195906.1">
    <property type="nucleotide sequence ID" value="NZ_JACSIR010000016.1"/>
</dbReference>